<feature type="non-terminal residue" evidence="1">
    <location>
        <position position="1"/>
    </location>
</feature>
<dbReference type="InterPro" id="IPR036895">
    <property type="entry name" value="Uracil-DNA_glycosylase-like_sf"/>
</dbReference>
<gene>
    <name evidence="1" type="ORF">LCGC14_1836420</name>
</gene>
<comment type="caution">
    <text evidence="1">The sequence shown here is derived from an EMBL/GenBank/DDBJ whole genome shotgun (WGS) entry which is preliminary data.</text>
</comment>
<evidence type="ECO:0008006" key="2">
    <source>
        <dbReference type="Google" id="ProtNLM"/>
    </source>
</evidence>
<dbReference type="EMBL" id="LAZR01018213">
    <property type="protein sequence ID" value="KKL97247.1"/>
    <property type="molecule type" value="Genomic_DNA"/>
</dbReference>
<dbReference type="SUPFAM" id="SSF52141">
    <property type="entry name" value="Uracil-DNA glycosylase-like"/>
    <property type="match status" value="1"/>
</dbReference>
<reference evidence="1" key="1">
    <citation type="journal article" date="2015" name="Nature">
        <title>Complex archaea that bridge the gap between prokaryotes and eukaryotes.</title>
        <authorList>
            <person name="Spang A."/>
            <person name="Saw J.H."/>
            <person name="Jorgensen S.L."/>
            <person name="Zaremba-Niedzwiedzka K."/>
            <person name="Martijn J."/>
            <person name="Lind A.E."/>
            <person name="van Eijk R."/>
            <person name="Schleper C."/>
            <person name="Guy L."/>
            <person name="Ettema T.J."/>
        </authorList>
    </citation>
    <scope>NUCLEOTIDE SEQUENCE</scope>
</reference>
<protein>
    <recommendedName>
        <fullName evidence="2">Uracil-DNA glycosylase-like domain-containing protein</fullName>
    </recommendedName>
</protein>
<sequence length="168" mass="19608">ERVFKRIYDAWRRRYAKRTPIFNYLLDSHVWIADDMEHERPALPPGVVGSPGATWLFVGERPTGPLDLPFFTRGNSSGYLNRCLARAGFREPMIALVNAYSRRGGQRRLRRLQDRYNLKVVALGSAARGVCRRQGVAVRATLPHPQYWKQFHFHDEAEYVRLLRRVKE</sequence>
<accession>A0A0F9JE45</accession>
<dbReference type="AlphaFoldDB" id="A0A0F9JE45"/>
<name>A0A0F9JE45_9ZZZZ</name>
<organism evidence="1">
    <name type="scientific">marine sediment metagenome</name>
    <dbReference type="NCBI Taxonomy" id="412755"/>
    <lineage>
        <taxon>unclassified sequences</taxon>
        <taxon>metagenomes</taxon>
        <taxon>ecological metagenomes</taxon>
    </lineage>
</organism>
<evidence type="ECO:0000313" key="1">
    <source>
        <dbReference type="EMBL" id="KKL97247.1"/>
    </source>
</evidence>
<proteinExistence type="predicted"/>